<dbReference type="EMBL" id="DYVY01000046">
    <property type="protein sequence ID" value="HJF93662.1"/>
    <property type="molecule type" value="Genomic_DNA"/>
</dbReference>
<dbReference type="PROSITE" id="PS50995">
    <property type="entry name" value="HTH_MARR_2"/>
    <property type="match status" value="1"/>
</dbReference>
<reference evidence="5" key="1">
    <citation type="journal article" date="2021" name="PeerJ">
        <title>Extensive microbial diversity within the chicken gut microbiome revealed by metagenomics and culture.</title>
        <authorList>
            <person name="Gilroy R."/>
            <person name="Ravi A."/>
            <person name="Getino M."/>
            <person name="Pursley I."/>
            <person name="Horton D.L."/>
            <person name="Alikhan N.F."/>
            <person name="Baker D."/>
            <person name="Gharbi K."/>
            <person name="Hall N."/>
            <person name="Watson M."/>
            <person name="Adriaenssens E.M."/>
            <person name="Foster-Nyarko E."/>
            <person name="Jarju S."/>
            <person name="Secka A."/>
            <person name="Antonio M."/>
            <person name="Oren A."/>
            <person name="Chaudhuri R.R."/>
            <person name="La Ragione R."/>
            <person name="Hildebrand F."/>
            <person name="Pallen M.J."/>
        </authorList>
    </citation>
    <scope>NUCLEOTIDE SEQUENCE</scope>
    <source>
        <strain evidence="5">ChiSjej5B23-16112</strain>
    </source>
</reference>
<keyword evidence="3" id="KW-0804">Transcription</keyword>
<dbReference type="SUPFAM" id="SSF46785">
    <property type="entry name" value="Winged helix' DNA-binding domain"/>
    <property type="match status" value="1"/>
</dbReference>
<gene>
    <name evidence="5" type="ORF">K8V82_02600</name>
</gene>
<dbReference type="Pfam" id="PF01047">
    <property type="entry name" value="MarR"/>
    <property type="match status" value="1"/>
</dbReference>
<organism evidence="5 6">
    <name type="scientific">Lachnoclostridium phocaeense</name>
    <dbReference type="NCBI Taxonomy" id="1871021"/>
    <lineage>
        <taxon>Bacteria</taxon>
        <taxon>Bacillati</taxon>
        <taxon>Bacillota</taxon>
        <taxon>Clostridia</taxon>
        <taxon>Lachnospirales</taxon>
        <taxon>Lachnospiraceae</taxon>
    </lineage>
</organism>
<evidence type="ECO:0000256" key="3">
    <source>
        <dbReference type="ARBA" id="ARBA00023163"/>
    </source>
</evidence>
<evidence type="ECO:0000313" key="6">
    <source>
        <dbReference type="Proteomes" id="UP000769156"/>
    </source>
</evidence>
<feature type="domain" description="HTH marR-type" evidence="4">
    <location>
        <begin position="7"/>
        <end position="141"/>
    </location>
</feature>
<dbReference type="InterPro" id="IPR036390">
    <property type="entry name" value="WH_DNA-bd_sf"/>
</dbReference>
<dbReference type="PANTHER" id="PTHR42756:SF1">
    <property type="entry name" value="TRANSCRIPTIONAL REPRESSOR OF EMRAB OPERON"/>
    <property type="match status" value="1"/>
</dbReference>
<protein>
    <submittedName>
        <fullName evidence="5">MarR family transcriptional regulator</fullName>
    </submittedName>
</protein>
<name>A0A921I0R4_9FIRM</name>
<evidence type="ECO:0000259" key="4">
    <source>
        <dbReference type="PROSITE" id="PS50995"/>
    </source>
</evidence>
<dbReference type="Proteomes" id="UP000769156">
    <property type="component" value="Unassembled WGS sequence"/>
</dbReference>
<dbReference type="AlphaFoldDB" id="A0A921I0R4"/>
<dbReference type="GO" id="GO:0003677">
    <property type="term" value="F:DNA binding"/>
    <property type="evidence" value="ECO:0007669"/>
    <property type="project" value="UniProtKB-KW"/>
</dbReference>
<evidence type="ECO:0000256" key="2">
    <source>
        <dbReference type="ARBA" id="ARBA00023125"/>
    </source>
</evidence>
<dbReference type="Gene3D" id="1.10.10.10">
    <property type="entry name" value="Winged helix-like DNA-binding domain superfamily/Winged helix DNA-binding domain"/>
    <property type="match status" value="1"/>
</dbReference>
<dbReference type="PANTHER" id="PTHR42756">
    <property type="entry name" value="TRANSCRIPTIONAL REGULATOR, MARR"/>
    <property type="match status" value="1"/>
</dbReference>
<sequence length="170" mass="19869">MTEDIRTEELLFMAKKIGLDLTSQLEFYLGDQEMSGVQAYFMVYILRHHPEGTYLTELCCEIGLSKSTLSAMLKKVRKAGYILFREEPEDIRKKKILPTDKLRAEDEQLLRKADRMESELFSVLDQQEKALLWKLERKLLLHLTDMEHSQSNKDRRLSYSEKSYTAAGTV</sequence>
<dbReference type="InterPro" id="IPR036388">
    <property type="entry name" value="WH-like_DNA-bd_sf"/>
</dbReference>
<evidence type="ECO:0000313" key="5">
    <source>
        <dbReference type="EMBL" id="HJF93662.1"/>
    </source>
</evidence>
<keyword evidence="1" id="KW-0805">Transcription regulation</keyword>
<evidence type="ECO:0000256" key="1">
    <source>
        <dbReference type="ARBA" id="ARBA00023015"/>
    </source>
</evidence>
<dbReference type="GO" id="GO:0003700">
    <property type="term" value="F:DNA-binding transcription factor activity"/>
    <property type="evidence" value="ECO:0007669"/>
    <property type="project" value="InterPro"/>
</dbReference>
<dbReference type="SMART" id="SM00347">
    <property type="entry name" value="HTH_MARR"/>
    <property type="match status" value="1"/>
</dbReference>
<accession>A0A921I0R4</accession>
<dbReference type="InterPro" id="IPR000835">
    <property type="entry name" value="HTH_MarR-typ"/>
</dbReference>
<reference evidence="5" key="2">
    <citation type="submission" date="2021-09" db="EMBL/GenBank/DDBJ databases">
        <authorList>
            <person name="Gilroy R."/>
        </authorList>
    </citation>
    <scope>NUCLEOTIDE SEQUENCE</scope>
    <source>
        <strain evidence="5">ChiSjej5B23-16112</strain>
    </source>
</reference>
<keyword evidence="2" id="KW-0238">DNA-binding</keyword>
<comment type="caution">
    <text evidence="5">The sequence shown here is derived from an EMBL/GenBank/DDBJ whole genome shotgun (WGS) entry which is preliminary data.</text>
</comment>
<proteinExistence type="predicted"/>